<feature type="domain" description="Peptidase M24" evidence="1">
    <location>
        <begin position="185"/>
        <end position="395"/>
    </location>
</feature>
<dbReference type="AlphaFoldDB" id="A0A368DNZ1"/>
<dbReference type="CDD" id="cd01066">
    <property type="entry name" value="APP_MetAP"/>
    <property type="match status" value="1"/>
</dbReference>
<dbReference type="Gene3D" id="3.40.350.10">
    <property type="entry name" value="Creatinase/prolidase N-terminal domain"/>
    <property type="match status" value="1"/>
</dbReference>
<dbReference type="EMBL" id="QOQD01000006">
    <property type="protein sequence ID" value="RCL73547.1"/>
    <property type="molecule type" value="Genomic_DNA"/>
</dbReference>
<dbReference type="InterPro" id="IPR050659">
    <property type="entry name" value="Peptidase_M24B"/>
</dbReference>
<sequence length="413" mass="46024">MYFNLKRANEYMDRFEVDVLIASTPENVTYLSDTVSWAPKVYAYSVDMFVIYFRDPNIKTSLIVPSQEMTYVSGSGTWVEDIYTYGGKSALIQTNEISSLSNEETNYLNMQNNDNKRSANSIKALVQSINDKSRGNRLRVALDEDKITYKSKLELADQLPNCEIVDSADLFRLIRAVKTEDEIKAMKLAAKLNEEASIAACSEIKIGMKETDIAKVYAKHVGNGLGKWLWFHFGSGRRSVGIFPPTEKVIKAGDMWKFDAGLSLNNYQADTGWGGVMGEPTKEQVKIWDATLAGFNAALSVIKEGVMPSEIQHAMLNGTKDNGLPGHCGTFAGHAIGLEMRELPYVLGNKNKVVSRYLPDTTDIPLEENTVLCIENPCQIFGLGGTQIEQTIVVKKNGYELLTKQDRKLCIIH</sequence>
<evidence type="ECO:0000313" key="3">
    <source>
        <dbReference type="EMBL" id="RCL73547.1"/>
    </source>
</evidence>
<proteinExistence type="predicted"/>
<keyword evidence="3" id="KW-0031">Aminopeptidase</keyword>
<comment type="caution">
    <text evidence="3">The sequence shown here is derived from an EMBL/GenBank/DDBJ whole genome shotgun (WGS) entry which is preliminary data.</text>
</comment>
<dbReference type="InterPro" id="IPR036005">
    <property type="entry name" value="Creatinase/aminopeptidase-like"/>
</dbReference>
<evidence type="ECO:0000313" key="4">
    <source>
        <dbReference type="Proteomes" id="UP000253570"/>
    </source>
</evidence>
<dbReference type="InterPro" id="IPR000587">
    <property type="entry name" value="Creatinase_N"/>
</dbReference>
<accession>A0A368DNZ1</accession>
<dbReference type="PANTHER" id="PTHR46112:SF2">
    <property type="entry name" value="XAA-PRO AMINOPEPTIDASE P-RELATED"/>
    <property type="match status" value="1"/>
</dbReference>
<dbReference type="Pfam" id="PF00557">
    <property type="entry name" value="Peptidase_M24"/>
    <property type="match status" value="1"/>
</dbReference>
<reference evidence="3 4" key="1">
    <citation type="journal article" date="2018" name="Microbiome">
        <title>Fine metagenomic profile of the Mediterranean stratified and mixed water columns revealed by assembly and recruitment.</title>
        <authorList>
            <person name="Haro-Moreno J.M."/>
            <person name="Lopez-Perez M."/>
            <person name="De La Torre J.R."/>
            <person name="Picazo A."/>
            <person name="Camacho A."/>
            <person name="Rodriguez-Valera F."/>
        </authorList>
    </citation>
    <scope>NUCLEOTIDE SEQUENCE [LARGE SCALE GENOMIC DNA]</scope>
    <source>
        <strain evidence="3">MED-G57</strain>
    </source>
</reference>
<protein>
    <submittedName>
        <fullName evidence="3">Aminopeptidase P family protein</fullName>
    </submittedName>
</protein>
<keyword evidence="3" id="KW-0645">Protease</keyword>
<dbReference type="Proteomes" id="UP000253570">
    <property type="component" value="Unassembled WGS sequence"/>
</dbReference>
<organism evidence="3 4">
    <name type="scientific">PS1 clade bacterium</name>
    <dbReference type="NCBI Taxonomy" id="2175152"/>
    <lineage>
        <taxon>Bacteria</taxon>
        <taxon>Pseudomonadati</taxon>
        <taxon>Pseudomonadota</taxon>
        <taxon>Alphaproteobacteria</taxon>
        <taxon>PS1 clade</taxon>
    </lineage>
</organism>
<dbReference type="PANTHER" id="PTHR46112">
    <property type="entry name" value="AMINOPEPTIDASE"/>
    <property type="match status" value="1"/>
</dbReference>
<keyword evidence="3" id="KW-0378">Hydrolase</keyword>
<dbReference type="Pfam" id="PF01321">
    <property type="entry name" value="Creatinase_N"/>
    <property type="match status" value="1"/>
</dbReference>
<dbReference type="Gene3D" id="3.90.230.10">
    <property type="entry name" value="Creatinase/methionine aminopeptidase superfamily"/>
    <property type="match status" value="1"/>
</dbReference>
<evidence type="ECO:0000259" key="2">
    <source>
        <dbReference type="Pfam" id="PF01321"/>
    </source>
</evidence>
<gene>
    <name evidence="3" type="ORF">DBW71_03460</name>
</gene>
<feature type="domain" description="Creatinase N-terminal" evidence="2">
    <location>
        <begin position="5"/>
        <end position="177"/>
    </location>
</feature>
<dbReference type="SUPFAM" id="SSF55920">
    <property type="entry name" value="Creatinase/aminopeptidase"/>
    <property type="match status" value="1"/>
</dbReference>
<dbReference type="GO" id="GO:0004177">
    <property type="term" value="F:aminopeptidase activity"/>
    <property type="evidence" value="ECO:0007669"/>
    <property type="project" value="UniProtKB-KW"/>
</dbReference>
<dbReference type="SUPFAM" id="SSF53092">
    <property type="entry name" value="Creatinase/prolidase N-terminal domain"/>
    <property type="match status" value="1"/>
</dbReference>
<name>A0A368DNZ1_9PROT</name>
<dbReference type="InterPro" id="IPR000994">
    <property type="entry name" value="Pept_M24"/>
</dbReference>
<evidence type="ECO:0000259" key="1">
    <source>
        <dbReference type="Pfam" id="PF00557"/>
    </source>
</evidence>
<dbReference type="InterPro" id="IPR029149">
    <property type="entry name" value="Creatin/AminoP/Spt16_N"/>
</dbReference>